<feature type="compositionally biased region" description="Basic residues" evidence="2">
    <location>
        <begin position="586"/>
        <end position="596"/>
    </location>
</feature>
<dbReference type="PANTHER" id="PTHR48125">
    <property type="entry name" value="LP07818P1"/>
    <property type="match status" value="1"/>
</dbReference>
<proteinExistence type="predicted"/>
<feature type="region of interest" description="Disordered" evidence="2">
    <location>
        <begin position="126"/>
        <end position="161"/>
    </location>
</feature>
<dbReference type="PANTHER" id="PTHR48125:SF10">
    <property type="entry name" value="OS12G0136300 PROTEIN"/>
    <property type="match status" value="1"/>
</dbReference>
<dbReference type="EMBL" id="LUGG01000003">
    <property type="protein sequence ID" value="OBZ76665.1"/>
    <property type="molecule type" value="Genomic_DNA"/>
</dbReference>
<evidence type="ECO:0000256" key="1">
    <source>
        <dbReference type="SAM" id="Coils"/>
    </source>
</evidence>
<dbReference type="OMA" id="FETHEQQ"/>
<feature type="coiled-coil region" evidence="1">
    <location>
        <begin position="279"/>
        <end position="342"/>
    </location>
</feature>
<evidence type="ECO:0000256" key="2">
    <source>
        <dbReference type="SAM" id="MobiDB-lite"/>
    </source>
</evidence>
<evidence type="ECO:0000313" key="4">
    <source>
        <dbReference type="EMBL" id="OBZ76665.1"/>
    </source>
</evidence>
<dbReference type="STRING" id="5627.A0A1C7MI96"/>
<reference evidence="4 5" key="1">
    <citation type="submission" date="2016-03" db="EMBL/GenBank/DDBJ databases">
        <title>Whole genome sequencing of Grifola frondosa 9006-11.</title>
        <authorList>
            <person name="Min B."/>
            <person name="Park H."/>
            <person name="Kim J.-G."/>
            <person name="Cho H."/>
            <person name="Oh Y.-L."/>
            <person name="Kong W.-S."/>
            <person name="Choi I.-G."/>
        </authorList>
    </citation>
    <scope>NUCLEOTIDE SEQUENCE [LARGE SCALE GENOMIC DNA]</scope>
    <source>
        <strain evidence="4 5">9006-11</strain>
    </source>
</reference>
<feature type="region of interest" description="Disordered" evidence="2">
    <location>
        <begin position="544"/>
        <end position="667"/>
    </location>
</feature>
<gene>
    <name evidence="4" type="ORF">A0H81_03304</name>
</gene>
<dbReference type="OrthoDB" id="2507336at2759"/>
<feature type="coiled-coil region" evidence="1">
    <location>
        <begin position="408"/>
        <end position="477"/>
    </location>
</feature>
<evidence type="ECO:0000256" key="3">
    <source>
        <dbReference type="SAM" id="SignalP"/>
    </source>
</evidence>
<comment type="caution">
    <text evidence="4">The sequence shown here is derived from an EMBL/GenBank/DDBJ whole genome shotgun (WGS) entry which is preliminary data.</text>
</comment>
<evidence type="ECO:0008006" key="6">
    <source>
        <dbReference type="Google" id="ProtNLM"/>
    </source>
</evidence>
<dbReference type="Proteomes" id="UP000092993">
    <property type="component" value="Unassembled WGS sequence"/>
</dbReference>
<feature type="signal peptide" evidence="3">
    <location>
        <begin position="1"/>
        <end position="22"/>
    </location>
</feature>
<keyword evidence="3" id="KW-0732">Signal</keyword>
<keyword evidence="5" id="KW-1185">Reference proteome</keyword>
<protein>
    <recommendedName>
        <fullName evidence="6">Reticulocyte-binding protein 2 a</fullName>
    </recommendedName>
</protein>
<organism evidence="4 5">
    <name type="scientific">Grifola frondosa</name>
    <name type="common">Maitake</name>
    <name type="synonym">Polyporus frondosus</name>
    <dbReference type="NCBI Taxonomy" id="5627"/>
    <lineage>
        <taxon>Eukaryota</taxon>
        <taxon>Fungi</taxon>
        <taxon>Dikarya</taxon>
        <taxon>Basidiomycota</taxon>
        <taxon>Agaricomycotina</taxon>
        <taxon>Agaricomycetes</taxon>
        <taxon>Polyporales</taxon>
        <taxon>Grifolaceae</taxon>
        <taxon>Grifola</taxon>
    </lineage>
</organism>
<sequence>MLFHIALVRLCLMLFRIGPVQSRTMFMNQAKSLNTWQDLEVPVPLELHMKENLEDLYLTVMSRVPTRRATERPMSPVEGLREQLRRVPSGGTAIPYVPTIAPSEAPSRAPPHGEPFTREAAIPVSRTPPPVIVPEPTIRPAVSPPPRTVALAPSAQSGPGDLLYENAEREREEHFGDLERRMHDLIGASQEAEENRDANFRANEDERDRIFVQNERRRDEEAIQRRDEIWRELEDRLATLAPAAGEAPILFCPQEAPAAPAPDVASLLDVASRHSEELRDIVAAEREEFQRELAEQRAERDRALAELKATHDQIEEELRARIQLLTNELDSVRADLTRERELRSVEEMDRHERERAEMLEHDEAMRKQLSDITELVSEQRDEMANKREVMDQRWAETQERNEHKDAMCAELRRMVEQIIEQKEAEREEREQERARAAEQPTLQSILDTILQENASHRERLDQLANDWRADCERHKEETIASVRATANEQVPFNVQAYLDDFSRSLASEVRMLLGEVGKLREERRNLQFELGCMLTMKSKYGPGGEFDPDCERPTTGPCAAGAAEPPPPEAPPPPEEPIAAPSGWRPLHRGTRRQRTQQRAAAAPPPPPQPEVPPPAHLRGNMQSWATWLPDPNSDVTPPIRPSTLVVQTPSPPGLFGPRSPRGSLHQ</sequence>
<keyword evidence="1" id="KW-0175">Coiled coil</keyword>
<evidence type="ECO:0000313" key="5">
    <source>
        <dbReference type="Proteomes" id="UP000092993"/>
    </source>
</evidence>
<feature type="compositionally biased region" description="Pro residues" evidence="2">
    <location>
        <begin position="603"/>
        <end position="616"/>
    </location>
</feature>
<feature type="chain" id="PRO_5008889144" description="Reticulocyte-binding protein 2 a" evidence="3">
    <location>
        <begin position="23"/>
        <end position="667"/>
    </location>
</feature>
<dbReference type="AlphaFoldDB" id="A0A1C7MI96"/>
<accession>A0A1C7MI96</accession>
<name>A0A1C7MI96_GRIFR</name>
<feature type="compositionally biased region" description="Pro residues" evidence="2">
    <location>
        <begin position="564"/>
        <end position="576"/>
    </location>
</feature>